<evidence type="ECO:0000313" key="3">
    <source>
        <dbReference type="EMBL" id="KAG6570630.1"/>
    </source>
</evidence>
<evidence type="ECO:0000256" key="1">
    <source>
        <dbReference type="SAM" id="MobiDB-lite"/>
    </source>
</evidence>
<dbReference type="AlphaFoldDB" id="A0AAV6LTH5"/>
<dbReference type="InterPro" id="IPR006553">
    <property type="entry name" value="Leu-rich_rpt_Cys-con_subtyp"/>
</dbReference>
<dbReference type="PANTHER" id="PTHR13318">
    <property type="entry name" value="PARTNER OF PAIRED, ISOFORM B-RELATED"/>
    <property type="match status" value="1"/>
</dbReference>
<dbReference type="PANTHER" id="PTHR13318:SF37">
    <property type="entry name" value="F-BOX DOMAIN-CONTAINING PROTEIN"/>
    <property type="match status" value="1"/>
</dbReference>
<sequence length="704" mass="77304">MFSKFDSAPSPLKKKLKTIDMDDAFSRPFDHLTEEIIFVILDHLHDDPFSRKSFSLVCKSFYSAESHHRKSLRPLRSDLIRSIARRYPSISKLDLSLCLHVEDSFLNAISCAWKTTLFSIDLSRSRSFSNAGLSNLVTNCAGLVEINLSNGVALTDSALKVIAEAKNLEKLWLARCRSITDMGIGCVAVGCRKLKVLCLKWCVHITDMGVGLIATKCKELRSLDLSFLPITEKCLQPILQLQHLEELVLEECHGIDDEGLAAFERYCKRNSLKLLNLTRCQSISHSGLSSLINGSEDLQQLILSYGSSITTDMAKCLHNFSGLQSLKLDCCSLTTSGVRAIANWRASLKELSLSKCAGVTDECVSTLVQKHNQLRKLDITCCRKITYASINSITSSCSSLVSLKMESCSLVPREAYVLIGKHCPYLEELDVTDNEIDNEGLKSISKCSRLSVLKLGICLNINDDGLSHIANGCPKIKELDLYRSTGITDRGIAATAEACPVLEMINIAYNNNITDSSLKSLSKCLRLKALEIRGCCSISSIGLAAVAMGCKQLTVLDIKKCVNVNDDGMLPLAQFSHNLKQINLSYCSVTDVGLLSLASINCLRNMTILHLAGLTPDGLTAALLVCGGLRKVKLHLSFKSLLPPSFRKFQNLHTLDRAAAGSPATRFSLAARTPKRQSRPSPGARCERFDSTRGPQQRATCVLM</sequence>
<dbReference type="Proteomes" id="UP000685013">
    <property type="component" value="Chromosome 20"/>
</dbReference>
<dbReference type="SMART" id="SM00367">
    <property type="entry name" value="LRR_CC"/>
    <property type="match status" value="17"/>
</dbReference>
<feature type="non-terminal residue" evidence="3">
    <location>
        <position position="1"/>
    </location>
</feature>
<dbReference type="InterPro" id="IPR057207">
    <property type="entry name" value="FBXL15_LRR"/>
</dbReference>
<keyword evidence="4" id="KW-1185">Reference proteome</keyword>
<organism evidence="3 4">
    <name type="scientific">Cucurbita argyrosperma subsp. sororia</name>
    <dbReference type="NCBI Taxonomy" id="37648"/>
    <lineage>
        <taxon>Eukaryota</taxon>
        <taxon>Viridiplantae</taxon>
        <taxon>Streptophyta</taxon>
        <taxon>Embryophyta</taxon>
        <taxon>Tracheophyta</taxon>
        <taxon>Spermatophyta</taxon>
        <taxon>Magnoliopsida</taxon>
        <taxon>eudicotyledons</taxon>
        <taxon>Gunneridae</taxon>
        <taxon>Pentapetalae</taxon>
        <taxon>rosids</taxon>
        <taxon>fabids</taxon>
        <taxon>Cucurbitales</taxon>
        <taxon>Cucurbitaceae</taxon>
        <taxon>Cucurbiteae</taxon>
        <taxon>Cucurbita</taxon>
    </lineage>
</organism>
<feature type="domain" description="F-box/LRR-repeat protein 15-like leucin rich repeat" evidence="2">
    <location>
        <begin position="359"/>
        <end position="546"/>
    </location>
</feature>
<dbReference type="Pfam" id="PF13516">
    <property type="entry name" value="LRR_6"/>
    <property type="match status" value="1"/>
</dbReference>
<reference evidence="3 4" key="1">
    <citation type="journal article" date="2021" name="Hortic Res">
        <title>The domestication of Cucurbita argyrosperma as revealed by the genome of its wild relative.</title>
        <authorList>
            <person name="Barrera-Redondo J."/>
            <person name="Sanchez-de la Vega G."/>
            <person name="Aguirre-Liguori J.A."/>
            <person name="Castellanos-Morales G."/>
            <person name="Gutierrez-Guerrero Y.T."/>
            <person name="Aguirre-Dugua X."/>
            <person name="Aguirre-Planter E."/>
            <person name="Tenaillon M.I."/>
            <person name="Lira-Saade R."/>
            <person name="Eguiarte L.E."/>
        </authorList>
    </citation>
    <scope>NUCLEOTIDE SEQUENCE [LARGE SCALE GENOMIC DNA]</scope>
    <source>
        <strain evidence="3">JBR-2021</strain>
    </source>
</reference>
<dbReference type="EMBL" id="JAGKQH010000020">
    <property type="protein sequence ID" value="KAG6570630.1"/>
    <property type="molecule type" value="Genomic_DNA"/>
</dbReference>
<evidence type="ECO:0000313" key="4">
    <source>
        <dbReference type="Proteomes" id="UP000685013"/>
    </source>
</evidence>
<gene>
    <name evidence="3" type="primary">FBL3</name>
    <name evidence="3" type="ORF">SDJN03_29545</name>
</gene>
<protein>
    <submittedName>
        <fullName evidence="3">F-box/LRR-repeat protein 3</fullName>
    </submittedName>
</protein>
<dbReference type="CDD" id="cd22159">
    <property type="entry name" value="F-box_AtTIR1-like"/>
    <property type="match status" value="1"/>
</dbReference>
<dbReference type="GO" id="GO:0019005">
    <property type="term" value="C:SCF ubiquitin ligase complex"/>
    <property type="evidence" value="ECO:0007669"/>
    <property type="project" value="TreeGrafter"/>
</dbReference>
<feature type="region of interest" description="Disordered" evidence="1">
    <location>
        <begin position="671"/>
        <end position="693"/>
    </location>
</feature>
<evidence type="ECO:0000259" key="2">
    <source>
        <dbReference type="Pfam" id="PF25372"/>
    </source>
</evidence>
<name>A0AAV6LTH5_9ROSI</name>
<dbReference type="Pfam" id="PF25372">
    <property type="entry name" value="DUF7885"/>
    <property type="match status" value="2"/>
</dbReference>
<accession>A0AAV6LTH5</accession>
<dbReference type="FunFam" id="3.80.10.10:FF:000276">
    <property type="entry name" value="F-box/LRR-repeat protein 3"/>
    <property type="match status" value="1"/>
</dbReference>
<dbReference type="InterPro" id="IPR001611">
    <property type="entry name" value="Leu-rich_rpt"/>
</dbReference>
<comment type="caution">
    <text evidence="3">The sequence shown here is derived from an EMBL/GenBank/DDBJ whole genome shotgun (WGS) entry which is preliminary data.</text>
</comment>
<proteinExistence type="predicted"/>
<dbReference type="GO" id="GO:0031146">
    <property type="term" value="P:SCF-dependent proteasomal ubiquitin-dependent protein catabolic process"/>
    <property type="evidence" value="ECO:0007669"/>
    <property type="project" value="TreeGrafter"/>
</dbReference>
<feature type="domain" description="F-box/LRR-repeat protein 15-like leucin rich repeat" evidence="2">
    <location>
        <begin position="139"/>
        <end position="289"/>
    </location>
</feature>